<dbReference type="Pfam" id="PF15919">
    <property type="entry name" value="HicB_lk_antitox"/>
    <property type="match status" value="1"/>
</dbReference>
<organism evidence="2 3">
    <name type="scientific">Candidatus Gottesmanbacteria bacterium RIFCSPHIGHO2_01_FULL_46_14</name>
    <dbReference type="NCBI Taxonomy" id="1798380"/>
    <lineage>
        <taxon>Bacteria</taxon>
        <taxon>Candidatus Gottesmaniibacteriota</taxon>
    </lineage>
</organism>
<dbReference type="EMBL" id="MFJJ01000007">
    <property type="protein sequence ID" value="OGG15037.1"/>
    <property type="molecule type" value="Genomic_DNA"/>
</dbReference>
<comment type="caution">
    <text evidence="2">The sequence shown here is derived from an EMBL/GenBank/DDBJ whole genome shotgun (WGS) entry which is preliminary data.</text>
</comment>
<evidence type="ECO:0000313" key="3">
    <source>
        <dbReference type="Proteomes" id="UP000177416"/>
    </source>
</evidence>
<protein>
    <recommendedName>
        <fullName evidence="1">HicB-like antitoxin of toxin-antitoxin system domain-containing protein</fullName>
    </recommendedName>
</protein>
<reference evidence="2 3" key="1">
    <citation type="journal article" date="2016" name="Nat. Commun.">
        <title>Thousands of microbial genomes shed light on interconnected biogeochemical processes in an aquifer system.</title>
        <authorList>
            <person name="Anantharaman K."/>
            <person name="Brown C.T."/>
            <person name="Hug L.A."/>
            <person name="Sharon I."/>
            <person name="Castelle C.J."/>
            <person name="Probst A.J."/>
            <person name="Thomas B.C."/>
            <person name="Singh A."/>
            <person name="Wilkins M.J."/>
            <person name="Karaoz U."/>
            <person name="Brodie E.L."/>
            <person name="Williams K.H."/>
            <person name="Hubbard S.S."/>
            <person name="Banfield J.F."/>
        </authorList>
    </citation>
    <scope>NUCLEOTIDE SEQUENCE [LARGE SCALE GENOMIC DNA]</scope>
</reference>
<dbReference type="AlphaFoldDB" id="A0A1F5ZSF5"/>
<dbReference type="Proteomes" id="UP000177416">
    <property type="component" value="Unassembled WGS sequence"/>
</dbReference>
<gene>
    <name evidence="2" type="ORF">A2875_01345</name>
</gene>
<dbReference type="PANTHER" id="PTHR34504">
    <property type="entry name" value="ANTITOXIN HICB"/>
    <property type="match status" value="1"/>
</dbReference>
<dbReference type="InterPro" id="IPR031807">
    <property type="entry name" value="HicB-like"/>
</dbReference>
<dbReference type="InterPro" id="IPR051404">
    <property type="entry name" value="TA_system_antitoxin"/>
</dbReference>
<sequence>MKAAILTYRTIIQKDGKYYHGYVPALPGCHTQGKTIEETRKNLKEAITGWIESRRELGWSVPEDDLIETLQTVTISTNLTRQAYA</sequence>
<accession>A0A1F5ZSF5</accession>
<dbReference type="PANTHER" id="PTHR34504:SF2">
    <property type="entry name" value="UPF0150 PROTEIN SSL0259"/>
    <property type="match status" value="1"/>
</dbReference>
<name>A0A1F5ZSF5_9BACT</name>
<proteinExistence type="predicted"/>
<evidence type="ECO:0000259" key="1">
    <source>
        <dbReference type="Pfam" id="PF15919"/>
    </source>
</evidence>
<feature type="domain" description="HicB-like antitoxin of toxin-antitoxin system" evidence="1">
    <location>
        <begin position="10"/>
        <end position="71"/>
    </location>
</feature>
<dbReference type="SUPFAM" id="SSF143100">
    <property type="entry name" value="TTHA1013/TTHA0281-like"/>
    <property type="match status" value="1"/>
</dbReference>
<dbReference type="Gene3D" id="3.30.160.250">
    <property type="match status" value="1"/>
</dbReference>
<evidence type="ECO:0000313" key="2">
    <source>
        <dbReference type="EMBL" id="OGG15037.1"/>
    </source>
</evidence>
<dbReference type="InterPro" id="IPR035069">
    <property type="entry name" value="TTHA1013/TTHA0281-like"/>
</dbReference>